<comment type="caution">
    <text evidence="1">The sequence shown here is derived from an EMBL/GenBank/DDBJ whole genome shotgun (WGS) entry which is preliminary data.</text>
</comment>
<sequence>MTRARTTVGTAGTTMTDGTGAVAATTIIVVIMTAGTTIGTGIGGTGTGMSAVTMTGGTRRH</sequence>
<dbReference type="EMBL" id="QPFP01000015">
    <property type="protein sequence ID" value="TEB32433.1"/>
    <property type="molecule type" value="Genomic_DNA"/>
</dbReference>
<evidence type="ECO:0000313" key="2">
    <source>
        <dbReference type="Proteomes" id="UP000298030"/>
    </source>
</evidence>
<evidence type="ECO:0000313" key="1">
    <source>
        <dbReference type="EMBL" id="TEB32433.1"/>
    </source>
</evidence>
<protein>
    <submittedName>
        <fullName evidence="1">Uncharacterized protein</fullName>
    </submittedName>
</protein>
<gene>
    <name evidence="1" type="ORF">FA13DRAFT_1731633</name>
</gene>
<dbReference type="AlphaFoldDB" id="A0A4Y7TE26"/>
<proteinExistence type="predicted"/>
<dbReference type="Proteomes" id="UP000298030">
    <property type="component" value="Unassembled WGS sequence"/>
</dbReference>
<organism evidence="1 2">
    <name type="scientific">Coprinellus micaceus</name>
    <name type="common">Glistening ink-cap mushroom</name>
    <name type="synonym">Coprinus micaceus</name>
    <dbReference type="NCBI Taxonomy" id="71717"/>
    <lineage>
        <taxon>Eukaryota</taxon>
        <taxon>Fungi</taxon>
        <taxon>Dikarya</taxon>
        <taxon>Basidiomycota</taxon>
        <taxon>Agaricomycotina</taxon>
        <taxon>Agaricomycetes</taxon>
        <taxon>Agaricomycetidae</taxon>
        <taxon>Agaricales</taxon>
        <taxon>Agaricineae</taxon>
        <taxon>Psathyrellaceae</taxon>
        <taxon>Coprinellus</taxon>
    </lineage>
</organism>
<reference evidence="1 2" key="1">
    <citation type="journal article" date="2019" name="Nat. Ecol. Evol.">
        <title>Megaphylogeny resolves global patterns of mushroom evolution.</title>
        <authorList>
            <person name="Varga T."/>
            <person name="Krizsan K."/>
            <person name="Foldi C."/>
            <person name="Dima B."/>
            <person name="Sanchez-Garcia M."/>
            <person name="Sanchez-Ramirez S."/>
            <person name="Szollosi G.J."/>
            <person name="Szarkandi J.G."/>
            <person name="Papp V."/>
            <person name="Albert L."/>
            <person name="Andreopoulos W."/>
            <person name="Angelini C."/>
            <person name="Antonin V."/>
            <person name="Barry K.W."/>
            <person name="Bougher N.L."/>
            <person name="Buchanan P."/>
            <person name="Buyck B."/>
            <person name="Bense V."/>
            <person name="Catcheside P."/>
            <person name="Chovatia M."/>
            <person name="Cooper J."/>
            <person name="Damon W."/>
            <person name="Desjardin D."/>
            <person name="Finy P."/>
            <person name="Geml J."/>
            <person name="Haridas S."/>
            <person name="Hughes K."/>
            <person name="Justo A."/>
            <person name="Karasinski D."/>
            <person name="Kautmanova I."/>
            <person name="Kiss B."/>
            <person name="Kocsube S."/>
            <person name="Kotiranta H."/>
            <person name="LaButti K.M."/>
            <person name="Lechner B.E."/>
            <person name="Liimatainen K."/>
            <person name="Lipzen A."/>
            <person name="Lukacs Z."/>
            <person name="Mihaltcheva S."/>
            <person name="Morgado L.N."/>
            <person name="Niskanen T."/>
            <person name="Noordeloos M.E."/>
            <person name="Ohm R.A."/>
            <person name="Ortiz-Santana B."/>
            <person name="Ovrebo C."/>
            <person name="Racz N."/>
            <person name="Riley R."/>
            <person name="Savchenko A."/>
            <person name="Shiryaev A."/>
            <person name="Soop K."/>
            <person name="Spirin V."/>
            <person name="Szebenyi C."/>
            <person name="Tomsovsky M."/>
            <person name="Tulloss R.E."/>
            <person name="Uehling J."/>
            <person name="Grigoriev I.V."/>
            <person name="Vagvolgyi C."/>
            <person name="Papp T."/>
            <person name="Martin F.M."/>
            <person name="Miettinen O."/>
            <person name="Hibbett D.S."/>
            <person name="Nagy L.G."/>
        </authorList>
    </citation>
    <scope>NUCLEOTIDE SEQUENCE [LARGE SCALE GENOMIC DNA]</scope>
    <source>
        <strain evidence="1 2">FP101781</strain>
    </source>
</reference>
<keyword evidence="2" id="KW-1185">Reference proteome</keyword>
<name>A0A4Y7TE26_COPMI</name>
<accession>A0A4Y7TE26</accession>